<dbReference type="EMBL" id="JARAWP010000001">
    <property type="protein sequence ID" value="MDX3016764.1"/>
    <property type="molecule type" value="Genomic_DNA"/>
</dbReference>
<dbReference type="EMBL" id="JARAWC010000092">
    <property type="protein sequence ID" value="MDX2967268.1"/>
    <property type="molecule type" value="Genomic_DNA"/>
</dbReference>
<dbReference type="AlphaFoldDB" id="A0AAP6BMG7"/>
<dbReference type="GeneID" id="69813958"/>
<sequence>MTTLARGALGRDEILKLPAAIDIETAARAFGLGRTTAYALAKSGNFPCGLIKAGQSYRVITADLIRVLQILPGQGDGAEPCPSDAA</sequence>
<dbReference type="RefSeq" id="WP_010361268.1">
    <property type="nucleotide sequence ID" value="NZ_JAGJBY010000004.1"/>
</dbReference>
<reference evidence="2 4" key="1">
    <citation type="journal article" date="2023" name="Microb. Genom.">
        <title>Mesoterricola silvestris gen. nov., sp. nov., Mesoterricola sediminis sp. nov., Geothrix oryzae sp. nov., Geothrix edaphica sp. nov., Geothrix rubra sp. nov., and Geothrix limicola sp. nov., six novel members of Acidobacteriota isolated from soils.</title>
        <authorList>
            <person name="Weisberg A.J."/>
            <person name="Pearce E."/>
            <person name="Kramer C.G."/>
            <person name="Chang J.H."/>
            <person name="Clarke C.R."/>
        </authorList>
    </citation>
    <scope>NUCLEOTIDE SEQUENCE</scope>
    <source>
        <strain evidence="3 4">NB05-1H</strain>
        <strain evidence="2">NRRL_B-16521</strain>
    </source>
</reference>
<keyword evidence="4" id="KW-1185">Reference proteome</keyword>
<proteinExistence type="predicted"/>
<protein>
    <submittedName>
        <fullName evidence="2">Helix-turn-helix domain-containing protein</fullName>
    </submittedName>
</protein>
<dbReference type="InterPro" id="IPR041657">
    <property type="entry name" value="HTH_17"/>
</dbReference>
<dbReference type="Proteomes" id="UP001272987">
    <property type="component" value="Unassembled WGS sequence"/>
</dbReference>
<evidence type="ECO:0000313" key="5">
    <source>
        <dbReference type="Proteomes" id="UP001282288"/>
    </source>
</evidence>
<dbReference type="Proteomes" id="UP001282288">
    <property type="component" value="Unassembled WGS sequence"/>
</dbReference>
<name>A0AAP6BMG7_9ACTN</name>
<evidence type="ECO:0000313" key="4">
    <source>
        <dbReference type="Proteomes" id="UP001272987"/>
    </source>
</evidence>
<evidence type="ECO:0000313" key="2">
    <source>
        <dbReference type="EMBL" id="MDX2967268.1"/>
    </source>
</evidence>
<dbReference type="Pfam" id="PF12728">
    <property type="entry name" value="HTH_17"/>
    <property type="match status" value="1"/>
</dbReference>
<gene>
    <name evidence="2" type="ORF">PV399_47380</name>
    <name evidence="3" type="ORF">PV666_02550</name>
</gene>
<comment type="caution">
    <text evidence="2">The sequence shown here is derived from an EMBL/GenBank/DDBJ whole genome shotgun (WGS) entry which is preliminary data.</text>
</comment>
<evidence type="ECO:0000313" key="3">
    <source>
        <dbReference type="EMBL" id="MDX3016764.1"/>
    </source>
</evidence>
<organism evidence="2 5">
    <name type="scientific">Streptomyces acidiscabies</name>
    <dbReference type="NCBI Taxonomy" id="42234"/>
    <lineage>
        <taxon>Bacteria</taxon>
        <taxon>Bacillati</taxon>
        <taxon>Actinomycetota</taxon>
        <taxon>Actinomycetes</taxon>
        <taxon>Kitasatosporales</taxon>
        <taxon>Streptomycetaceae</taxon>
        <taxon>Streptomyces</taxon>
    </lineage>
</organism>
<accession>A0AAP6BMG7</accession>
<feature type="domain" description="Helix-turn-helix" evidence="1">
    <location>
        <begin position="22"/>
        <end position="69"/>
    </location>
</feature>
<evidence type="ECO:0000259" key="1">
    <source>
        <dbReference type="Pfam" id="PF12728"/>
    </source>
</evidence>